<dbReference type="SUPFAM" id="SSF82171">
    <property type="entry name" value="DPP6 N-terminal domain-like"/>
    <property type="match status" value="1"/>
</dbReference>
<evidence type="ECO:0000313" key="5">
    <source>
        <dbReference type="EMBL" id="MCS4557526.1"/>
    </source>
</evidence>
<accession>A0ABT2FNC0</accession>
<dbReference type="EMBL" id="JAKOGG010000010">
    <property type="protein sequence ID" value="MCS4557526.1"/>
    <property type="molecule type" value="Genomic_DNA"/>
</dbReference>
<feature type="domain" description="Dipeptidylpeptidase IV N-terminal" evidence="4">
    <location>
        <begin position="125"/>
        <end position="479"/>
    </location>
</feature>
<evidence type="ECO:0000313" key="6">
    <source>
        <dbReference type="Proteomes" id="UP001201549"/>
    </source>
</evidence>
<feature type="domain" description="Peptidase S9 prolyl oligopeptidase catalytic" evidence="3">
    <location>
        <begin position="571"/>
        <end position="769"/>
    </location>
</feature>
<dbReference type="Proteomes" id="UP001201549">
    <property type="component" value="Unassembled WGS sequence"/>
</dbReference>
<name>A0ABT2FNC0_9GAMM</name>
<dbReference type="Pfam" id="PF00326">
    <property type="entry name" value="Peptidase_S9"/>
    <property type="match status" value="1"/>
</dbReference>
<evidence type="ECO:0000259" key="3">
    <source>
        <dbReference type="Pfam" id="PF00326"/>
    </source>
</evidence>
<dbReference type="RefSeq" id="WP_238897005.1">
    <property type="nucleotide sequence ID" value="NZ_JAKOGG010000010.1"/>
</dbReference>
<dbReference type="Pfam" id="PF00930">
    <property type="entry name" value="DPPIV_N"/>
    <property type="match status" value="1"/>
</dbReference>
<dbReference type="Gene3D" id="2.140.10.30">
    <property type="entry name" value="Dipeptidylpeptidase IV, N-terminal domain"/>
    <property type="match status" value="1"/>
</dbReference>
<evidence type="ECO:0000259" key="4">
    <source>
        <dbReference type="Pfam" id="PF00930"/>
    </source>
</evidence>
<dbReference type="PROSITE" id="PS51257">
    <property type="entry name" value="PROKAR_LIPOPROTEIN"/>
    <property type="match status" value="1"/>
</dbReference>
<keyword evidence="6" id="KW-1185">Reference proteome</keyword>
<dbReference type="InterPro" id="IPR050278">
    <property type="entry name" value="Serine_Prot_S9B/DPPIV"/>
</dbReference>
<reference evidence="6" key="1">
    <citation type="submission" date="2023-07" db="EMBL/GenBank/DDBJ databases">
        <title>Shewanella mangrovi sp. nov., an acetaldehyde- degrading bacterium isolated from mangrove sediment.</title>
        <authorList>
            <person name="Liu Y."/>
        </authorList>
    </citation>
    <scope>NUCLEOTIDE SEQUENCE [LARGE SCALE GENOMIC DNA]</scope>
    <source>
        <strain evidence="6">C32</strain>
    </source>
</reference>
<evidence type="ECO:0000256" key="1">
    <source>
        <dbReference type="SAM" id="MobiDB-lite"/>
    </source>
</evidence>
<dbReference type="Gene3D" id="3.40.50.1820">
    <property type="entry name" value="alpha/beta hydrolase"/>
    <property type="match status" value="1"/>
</dbReference>
<feature type="signal peptide" evidence="2">
    <location>
        <begin position="1"/>
        <end position="23"/>
    </location>
</feature>
<proteinExistence type="predicted"/>
<dbReference type="InterPro" id="IPR002469">
    <property type="entry name" value="Peptidase_S9B_N"/>
</dbReference>
<comment type="caution">
    <text evidence="5">The sequence shown here is derived from an EMBL/GenBank/DDBJ whole genome shotgun (WGS) entry which is preliminary data.</text>
</comment>
<protein>
    <submittedName>
        <fullName evidence="5">S9 family peptidase</fullName>
    </submittedName>
</protein>
<feature type="chain" id="PRO_5046821079" evidence="2">
    <location>
        <begin position="24"/>
        <end position="776"/>
    </location>
</feature>
<keyword evidence="2" id="KW-0732">Signal</keyword>
<gene>
    <name evidence="5" type="ORF">L9G74_13825</name>
</gene>
<dbReference type="PANTHER" id="PTHR11731">
    <property type="entry name" value="PROTEASE FAMILY S9B,C DIPEPTIDYL-PEPTIDASE IV-RELATED"/>
    <property type="match status" value="1"/>
</dbReference>
<evidence type="ECO:0000256" key="2">
    <source>
        <dbReference type="SAM" id="SignalP"/>
    </source>
</evidence>
<feature type="region of interest" description="Disordered" evidence="1">
    <location>
        <begin position="65"/>
        <end position="84"/>
    </location>
</feature>
<dbReference type="PANTHER" id="PTHR11731:SF193">
    <property type="entry name" value="DIPEPTIDYL PEPTIDASE 9"/>
    <property type="match status" value="1"/>
</dbReference>
<organism evidence="5 6">
    <name type="scientific">Shewanella electrica</name>
    <dbReference type="NCBI Taxonomy" id="515560"/>
    <lineage>
        <taxon>Bacteria</taxon>
        <taxon>Pseudomonadati</taxon>
        <taxon>Pseudomonadota</taxon>
        <taxon>Gammaproteobacteria</taxon>
        <taxon>Alteromonadales</taxon>
        <taxon>Shewanellaceae</taxon>
        <taxon>Shewanella</taxon>
    </lineage>
</organism>
<dbReference type="InterPro" id="IPR029058">
    <property type="entry name" value="AB_hydrolase_fold"/>
</dbReference>
<dbReference type="SUPFAM" id="SSF53474">
    <property type="entry name" value="alpha/beta-Hydrolases"/>
    <property type="match status" value="1"/>
</dbReference>
<sequence>MKLINLLVGTATALTLLSGCATSEPATPSQSMLTLQQIFHDKAFKPERAPYFRWLDDGSGYTVLESRDKSAEKPKPGEEEEHGVKGSDIVFYQADGTGRKVLVSLEQLTPKDAKEALTIEDYRWSDDGNWLLVFTNAEKVWRSRSRGDYWVLNLKTNQLQQVGGATPEGKSLMFAKFSPDSQRVAYVQHNNIFMESLTGKDAAKHKVTQLTFDGTDSLINGHFDWVYEEEFTIRDGFEWSPDSQNIAYWQLDSSGVKQFTMINNTDALYPTITQFPYPKAGEQNSAVRIGVVNINDAKTRWAPLPGDNRDRYVPRISWAGTSAAVMIQDVNRPQNSNVLRLFDWQHEQLSTILTEHDDAFLEWYYSAEWEKDGSHFIWHSERDGWRHLYRVSRDGKSVVDLTPGAYDIVDLLTLNEATNSLYFTASPDHPESRYLYRANLDGTGKLERLTPAQFQGSNSYYISKDGSLAMHSHSRFDVPSSNEIIKVDGHQTIKALTDNAELKAKLATVDLPKHQFFQVNARDGVALDGWIMFPPHMDPNKKYPIIFYVYGEPWGSTVQDRWGGGNYLWSSMMAQRGFIMASIDNRGTRAPKGRDWRKSIYKKIGSITVRDQVDALDAMAKRWNVIDTERVGVWGHSGGGSSTLNLLFRHGDKFKVGAAFAPVADIHLYDSIYQERYSGNPNTDPDSYIQTSPITFAKDLTGHLLLVHGTGDDNVHYQGTEKLINELVKHNKQFEFMSYPNRTHSLSEGAGTSLHLMTLKTEFFEKYLKPETNAAN</sequence>
<dbReference type="InterPro" id="IPR001375">
    <property type="entry name" value="Peptidase_S9_cat"/>
</dbReference>